<dbReference type="PANTHER" id="PTHR43591">
    <property type="entry name" value="METHYLTRANSFERASE"/>
    <property type="match status" value="1"/>
</dbReference>
<sequence length="350" mass="40007">MAESTANNEPAAQNEQNEPTTQDNHQVEAEVEVDLQATDNDSSYGTELSTYSASLTSSVLNYRHENGRRYHAYRDGSYLLPNDETEADRLDIMHEMTLEMMERKLFLAPIGPSPQKVLDIATGTGIWAIDFADEYPSAEVIGNDLSPTQPNLVPPNLKFLVDDIESEWTYEKNSFDFIHARYLAYSIKDFKKLLKQCYDCTKPGGWVEFQDWDTQVRSEDGSLKGTDLERFIADFINAFEKAGYPTRPGPHLEEWFREAGFVDVHVKKYYVPQGAWPKDPYYKKLGTWNLLQAETGFKAGALAVFTRFESWKPEEVEVFAAKALNDIKNPKVHALYDFYVVYGRKPESTK</sequence>
<dbReference type="AlphaFoldDB" id="A0A0F4YHD1"/>
<evidence type="ECO:0000313" key="3">
    <source>
        <dbReference type="Proteomes" id="UP000053958"/>
    </source>
</evidence>
<dbReference type="GeneID" id="25320654"/>
<reference evidence="2 3" key="1">
    <citation type="submission" date="2015-04" db="EMBL/GenBank/DDBJ databases">
        <authorList>
            <person name="Heijne W.H."/>
            <person name="Fedorova N.D."/>
            <person name="Nierman W.C."/>
            <person name="Vollebregt A.W."/>
            <person name="Zhao Z."/>
            <person name="Wu L."/>
            <person name="Kumar M."/>
            <person name="Stam H."/>
            <person name="van den Berg M.A."/>
            <person name="Pel H.J."/>
        </authorList>
    </citation>
    <scope>NUCLEOTIDE SEQUENCE [LARGE SCALE GENOMIC DNA]</scope>
    <source>
        <strain evidence="2 3">CBS 393.64</strain>
    </source>
</reference>
<evidence type="ECO:0000313" key="2">
    <source>
        <dbReference type="EMBL" id="KKA17667.1"/>
    </source>
</evidence>
<dbReference type="PANTHER" id="PTHR43591:SF10">
    <property type="entry name" value="ABC TRANSMEMBRANE TYPE-1 DOMAIN-CONTAINING PROTEIN-RELATED"/>
    <property type="match status" value="1"/>
</dbReference>
<evidence type="ECO:0008006" key="4">
    <source>
        <dbReference type="Google" id="ProtNLM"/>
    </source>
</evidence>
<evidence type="ECO:0000256" key="1">
    <source>
        <dbReference type="SAM" id="MobiDB-lite"/>
    </source>
</evidence>
<feature type="compositionally biased region" description="Low complexity" evidence="1">
    <location>
        <begin position="1"/>
        <end position="19"/>
    </location>
</feature>
<dbReference type="Pfam" id="PF13489">
    <property type="entry name" value="Methyltransf_23"/>
    <property type="match status" value="1"/>
</dbReference>
<dbReference type="RefSeq" id="XP_013324279.1">
    <property type="nucleotide sequence ID" value="XM_013468825.1"/>
</dbReference>
<dbReference type="InterPro" id="IPR029063">
    <property type="entry name" value="SAM-dependent_MTases_sf"/>
</dbReference>
<dbReference type="STRING" id="1408163.A0A0F4YHD1"/>
<comment type="caution">
    <text evidence="2">The sequence shown here is derived from an EMBL/GenBank/DDBJ whole genome shotgun (WGS) entry which is preliminary data.</text>
</comment>
<dbReference type="SUPFAM" id="SSF53335">
    <property type="entry name" value="S-adenosyl-L-methionine-dependent methyltransferases"/>
    <property type="match status" value="1"/>
</dbReference>
<proteinExistence type="predicted"/>
<organism evidence="2 3">
    <name type="scientific">Rasamsonia emersonii (strain ATCC 16479 / CBS 393.64 / IMI 116815)</name>
    <dbReference type="NCBI Taxonomy" id="1408163"/>
    <lineage>
        <taxon>Eukaryota</taxon>
        <taxon>Fungi</taxon>
        <taxon>Dikarya</taxon>
        <taxon>Ascomycota</taxon>
        <taxon>Pezizomycotina</taxon>
        <taxon>Eurotiomycetes</taxon>
        <taxon>Eurotiomycetidae</taxon>
        <taxon>Eurotiales</taxon>
        <taxon>Trichocomaceae</taxon>
        <taxon>Rasamsonia</taxon>
    </lineage>
</organism>
<dbReference type="Gene3D" id="3.40.50.150">
    <property type="entry name" value="Vaccinia Virus protein VP39"/>
    <property type="match status" value="1"/>
</dbReference>
<keyword evidence="3" id="KW-1185">Reference proteome</keyword>
<dbReference type="Proteomes" id="UP000053958">
    <property type="component" value="Unassembled WGS sequence"/>
</dbReference>
<dbReference type="CDD" id="cd02440">
    <property type="entry name" value="AdoMet_MTases"/>
    <property type="match status" value="1"/>
</dbReference>
<feature type="region of interest" description="Disordered" evidence="1">
    <location>
        <begin position="1"/>
        <end position="28"/>
    </location>
</feature>
<name>A0A0F4YHD1_RASE3</name>
<dbReference type="GO" id="GO:0008168">
    <property type="term" value="F:methyltransferase activity"/>
    <property type="evidence" value="ECO:0007669"/>
    <property type="project" value="TreeGrafter"/>
</dbReference>
<protein>
    <recommendedName>
        <fullName evidence="4">Methyltransferase</fullName>
    </recommendedName>
</protein>
<gene>
    <name evidence="2" type="ORF">T310_8394</name>
</gene>
<dbReference type="EMBL" id="LASV01000586">
    <property type="protein sequence ID" value="KKA17667.1"/>
    <property type="molecule type" value="Genomic_DNA"/>
</dbReference>
<accession>A0A0F4YHD1</accession>
<dbReference type="OrthoDB" id="4223307at2759"/>